<keyword evidence="4" id="KW-1003">Cell membrane</keyword>
<organism evidence="10 11">
    <name type="scientific">Acrocarpospora corrugata</name>
    <dbReference type="NCBI Taxonomy" id="35763"/>
    <lineage>
        <taxon>Bacteria</taxon>
        <taxon>Bacillati</taxon>
        <taxon>Actinomycetota</taxon>
        <taxon>Actinomycetes</taxon>
        <taxon>Streptosporangiales</taxon>
        <taxon>Streptosporangiaceae</taxon>
        <taxon>Acrocarpospora</taxon>
    </lineage>
</organism>
<dbReference type="AlphaFoldDB" id="A0A5M3VZ58"/>
<dbReference type="Proteomes" id="UP000334990">
    <property type="component" value="Unassembled WGS sequence"/>
</dbReference>
<dbReference type="EMBL" id="BLAD01000052">
    <property type="protein sequence ID" value="GES01714.1"/>
    <property type="molecule type" value="Genomic_DNA"/>
</dbReference>
<feature type="transmembrane region" description="Helical" evidence="8">
    <location>
        <begin position="254"/>
        <end position="276"/>
    </location>
</feature>
<dbReference type="OrthoDB" id="9808619at2"/>
<comment type="caution">
    <text evidence="10">The sequence shown here is derived from an EMBL/GenBank/DDBJ whole genome shotgun (WGS) entry which is preliminary data.</text>
</comment>
<comment type="subcellular location">
    <subcellularLocation>
        <location evidence="1 8">Cell membrane</location>
        <topology evidence="1 8">Multi-pass membrane protein</topology>
    </subcellularLocation>
</comment>
<accession>A0A5M3VZ58</accession>
<evidence type="ECO:0000256" key="4">
    <source>
        <dbReference type="ARBA" id="ARBA00022475"/>
    </source>
</evidence>
<feature type="domain" description="ABC transmembrane type-1" evidence="9">
    <location>
        <begin position="65"/>
        <end position="272"/>
    </location>
</feature>
<dbReference type="InterPro" id="IPR000515">
    <property type="entry name" value="MetI-like"/>
</dbReference>
<feature type="transmembrane region" description="Helical" evidence="8">
    <location>
        <begin position="71"/>
        <end position="90"/>
    </location>
</feature>
<evidence type="ECO:0000313" key="11">
    <source>
        <dbReference type="Proteomes" id="UP000334990"/>
    </source>
</evidence>
<dbReference type="GO" id="GO:0055085">
    <property type="term" value="P:transmembrane transport"/>
    <property type="evidence" value="ECO:0007669"/>
    <property type="project" value="InterPro"/>
</dbReference>
<evidence type="ECO:0000256" key="5">
    <source>
        <dbReference type="ARBA" id="ARBA00022692"/>
    </source>
</evidence>
<evidence type="ECO:0000256" key="6">
    <source>
        <dbReference type="ARBA" id="ARBA00022989"/>
    </source>
</evidence>
<evidence type="ECO:0000256" key="3">
    <source>
        <dbReference type="ARBA" id="ARBA00022448"/>
    </source>
</evidence>
<keyword evidence="3 8" id="KW-0813">Transport</keyword>
<evidence type="ECO:0000256" key="2">
    <source>
        <dbReference type="ARBA" id="ARBA00007069"/>
    </source>
</evidence>
<comment type="similarity">
    <text evidence="2">Belongs to the binding-protein-dependent transport system permease family. CysTW subfamily.</text>
</comment>
<dbReference type="PROSITE" id="PS50928">
    <property type="entry name" value="ABC_TM1"/>
    <property type="match status" value="1"/>
</dbReference>
<evidence type="ECO:0000313" key="10">
    <source>
        <dbReference type="EMBL" id="GES01714.1"/>
    </source>
</evidence>
<dbReference type="GO" id="GO:0005886">
    <property type="term" value="C:plasma membrane"/>
    <property type="evidence" value="ECO:0007669"/>
    <property type="project" value="UniProtKB-SubCell"/>
</dbReference>
<dbReference type="InterPro" id="IPR035906">
    <property type="entry name" value="MetI-like_sf"/>
</dbReference>
<dbReference type="PANTHER" id="PTHR42929:SF1">
    <property type="entry name" value="INNER MEMBRANE ABC TRANSPORTER PERMEASE PROTEIN YDCU-RELATED"/>
    <property type="match status" value="1"/>
</dbReference>
<evidence type="ECO:0000259" key="9">
    <source>
        <dbReference type="PROSITE" id="PS50928"/>
    </source>
</evidence>
<dbReference type="PANTHER" id="PTHR42929">
    <property type="entry name" value="INNER MEMBRANE ABC TRANSPORTER PERMEASE PROTEIN YDCU-RELATED-RELATED"/>
    <property type="match status" value="1"/>
</dbReference>
<keyword evidence="5 8" id="KW-0812">Transmembrane</keyword>
<evidence type="ECO:0000256" key="8">
    <source>
        <dbReference type="RuleBase" id="RU363032"/>
    </source>
</evidence>
<dbReference type="Pfam" id="PF00528">
    <property type="entry name" value="BPD_transp_1"/>
    <property type="match status" value="1"/>
</dbReference>
<protein>
    <submittedName>
        <fullName evidence="10">Spermidine/putrescine ABC transporter permease</fullName>
    </submittedName>
</protein>
<evidence type="ECO:0000256" key="1">
    <source>
        <dbReference type="ARBA" id="ARBA00004651"/>
    </source>
</evidence>
<dbReference type="CDD" id="cd06261">
    <property type="entry name" value="TM_PBP2"/>
    <property type="match status" value="1"/>
</dbReference>
<dbReference type="RefSeq" id="WP_155337983.1">
    <property type="nucleotide sequence ID" value="NZ_BAAABN010000074.1"/>
</dbReference>
<keyword evidence="11" id="KW-1185">Reference proteome</keyword>
<reference evidence="10 11" key="1">
    <citation type="submission" date="2019-10" db="EMBL/GenBank/DDBJ databases">
        <title>Whole genome shotgun sequence of Acrocarpospora corrugata NBRC 13972.</title>
        <authorList>
            <person name="Ichikawa N."/>
            <person name="Kimura A."/>
            <person name="Kitahashi Y."/>
            <person name="Komaki H."/>
            <person name="Oguchi A."/>
        </authorList>
    </citation>
    <scope>NUCLEOTIDE SEQUENCE [LARGE SCALE GENOMIC DNA]</scope>
    <source>
        <strain evidence="10 11">NBRC 13972</strain>
    </source>
</reference>
<proteinExistence type="inferred from homology"/>
<feature type="transmembrane region" description="Helical" evidence="8">
    <location>
        <begin position="102"/>
        <end position="123"/>
    </location>
</feature>
<evidence type="ECO:0000256" key="7">
    <source>
        <dbReference type="ARBA" id="ARBA00023136"/>
    </source>
</evidence>
<keyword evidence="7 8" id="KW-0472">Membrane</keyword>
<keyword evidence="6 8" id="KW-1133">Transmembrane helix</keyword>
<gene>
    <name evidence="10" type="ORF">Acor_37780</name>
</gene>
<dbReference type="Gene3D" id="1.10.3720.10">
    <property type="entry name" value="MetI-like"/>
    <property type="match status" value="1"/>
</dbReference>
<name>A0A5M3VZ58_9ACTN</name>
<dbReference type="SUPFAM" id="SSF161098">
    <property type="entry name" value="MetI-like"/>
    <property type="match status" value="1"/>
</dbReference>
<sequence length="284" mass="30851">MTRKNHGWLIILLLLPAVGYVAVFLSASLGMTVAQSIGFFAFTGETELGLHHWSATFTGQTLDSLLYSVRIAFVSAFCALLIAYPLALYLRGKFAGKKFLNAVLRLPLFVPALVAAFLILNVISYHGILNEALVRLGVIDEPLRLTHDDWGWGVVAIQVWKNLPFQTLILTAALRNVPADLESAARNLGAGRFAVFRHVLMPLSAPGIQIGATLVFIGVLGDYAINAVAGPLYPPSLSIRMVLLGKNFGEWGQAAVIAIVIILASLLFAWLFTLFAKLLVRVAR</sequence>